<accession>A0A4U0H915</accession>
<sequence length="552" mass="61752">MKIKYIEKIMYWTLGVWMLMVQGACVKEDFTQTTDVTPNIATFLKNSEDFTVFYEAVVKAGTAAYLDAWGTYTVFAPNNVAMDTYIRSLGKSKVADLTDEEAKLLVTQHIVTDTVSTGNFKDGKITKNSVAGLFITTSVRNVDGRSEILLNKESVIILPNQRTGNGLVHGVDKVFTPITRTLMEEIQANPELSLFAEALQETGLDATLNIVEEEQYFSVLAVSNAVFAQRGINSLADLRDKYSHTGNPKNPNDSLYMHMAYHIVPDLKYVSDLMLQNSHVTKVNNEIILVKVDGERVLINEEEWLGNIELGAEIDRSISDNTTKNGVLHQLKDNIFIKARFPFPIYWDPADQPEIRIAGVYGRANLSVAKGFLKDVSWGGAESAAIDYESLLGANMIGAVYNDLLIVNLRTAVIPWIELKTPVIVKGRYKVWISWRTIDSQQGSNTIDVYVNGAQLSRSIVNGEYRNRTLPARELEALGYKMHLAGSPSGANNYNTKMVGIVDINSTDRHTIRLETKTNRNTPFRMDMIHFIPVDMEQIYPVFDINGNAVYP</sequence>
<dbReference type="SMART" id="SM00554">
    <property type="entry name" value="FAS1"/>
    <property type="match status" value="1"/>
</dbReference>
<protein>
    <submittedName>
        <fullName evidence="2">DUF5108 domain-containing protein</fullName>
    </submittedName>
</protein>
<dbReference type="Pfam" id="PF02469">
    <property type="entry name" value="Fasciclin"/>
    <property type="match status" value="2"/>
</dbReference>
<evidence type="ECO:0000313" key="3">
    <source>
        <dbReference type="Proteomes" id="UP000309872"/>
    </source>
</evidence>
<dbReference type="RefSeq" id="WP_136819232.1">
    <property type="nucleotide sequence ID" value="NZ_BMJX01000001.1"/>
</dbReference>
<gene>
    <name evidence="2" type="ORF">FAZ19_03690</name>
</gene>
<evidence type="ECO:0000259" key="1">
    <source>
        <dbReference type="PROSITE" id="PS50213"/>
    </source>
</evidence>
<organism evidence="2 3">
    <name type="scientific">Sphingobacterium alkalisoli</name>
    <dbReference type="NCBI Taxonomy" id="1874115"/>
    <lineage>
        <taxon>Bacteria</taxon>
        <taxon>Pseudomonadati</taxon>
        <taxon>Bacteroidota</taxon>
        <taxon>Sphingobacteriia</taxon>
        <taxon>Sphingobacteriales</taxon>
        <taxon>Sphingobacteriaceae</taxon>
        <taxon>Sphingobacterium</taxon>
    </lineage>
</organism>
<dbReference type="InterPro" id="IPR050904">
    <property type="entry name" value="Adhesion/Biosynth-related"/>
</dbReference>
<dbReference type="Gene3D" id="2.30.180.10">
    <property type="entry name" value="FAS1 domain"/>
    <property type="match status" value="2"/>
</dbReference>
<name>A0A4U0H915_9SPHI</name>
<evidence type="ECO:0000313" key="2">
    <source>
        <dbReference type="EMBL" id="TJY68367.1"/>
    </source>
</evidence>
<reference evidence="2 3" key="1">
    <citation type="submission" date="2019-04" db="EMBL/GenBank/DDBJ databases">
        <title>Sphingobacterium olei sp. nov., isolated from oil-contaminated soil.</title>
        <authorList>
            <person name="Liu B."/>
        </authorList>
    </citation>
    <scope>NUCLEOTIDE SEQUENCE [LARGE SCALE GENOMIC DNA]</scope>
    <source>
        <strain evidence="2 3">Y3L14</strain>
    </source>
</reference>
<dbReference type="EMBL" id="SUKA01000001">
    <property type="protein sequence ID" value="TJY68367.1"/>
    <property type="molecule type" value="Genomic_DNA"/>
</dbReference>
<dbReference type="PANTHER" id="PTHR10900">
    <property type="entry name" value="PERIOSTIN-RELATED"/>
    <property type="match status" value="1"/>
</dbReference>
<proteinExistence type="predicted"/>
<feature type="domain" description="FAS1" evidence="1">
    <location>
        <begin position="37"/>
        <end position="175"/>
    </location>
</feature>
<dbReference type="InterPro" id="IPR036378">
    <property type="entry name" value="FAS1_dom_sf"/>
</dbReference>
<dbReference type="PANTHER" id="PTHR10900:SF77">
    <property type="entry name" value="FI19380P1"/>
    <property type="match status" value="1"/>
</dbReference>
<feature type="domain" description="FAS1" evidence="1">
    <location>
        <begin position="179"/>
        <end position="335"/>
    </location>
</feature>
<dbReference type="PROSITE" id="PS50213">
    <property type="entry name" value="FAS1"/>
    <property type="match status" value="2"/>
</dbReference>
<dbReference type="SUPFAM" id="SSF82153">
    <property type="entry name" value="FAS1 domain"/>
    <property type="match status" value="2"/>
</dbReference>
<dbReference type="Proteomes" id="UP000309872">
    <property type="component" value="Unassembled WGS sequence"/>
</dbReference>
<dbReference type="OrthoDB" id="1144324at2"/>
<dbReference type="InterPro" id="IPR000782">
    <property type="entry name" value="FAS1_domain"/>
</dbReference>
<comment type="caution">
    <text evidence="2">The sequence shown here is derived from an EMBL/GenBank/DDBJ whole genome shotgun (WGS) entry which is preliminary data.</text>
</comment>
<dbReference type="AlphaFoldDB" id="A0A4U0H915"/>
<keyword evidence="3" id="KW-1185">Reference proteome</keyword>